<dbReference type="EMBL" id="AUZY01012658">
    <property type="protein sequence ID" value="EQD28444.1"/>
    <property type="molecule type" value="Genomic_DNA"/>
</dbReference>
<dbReference type="PANTHER" id="PTHR43100:SF2">
    <property type="entry name" value="BNAA03G19380D PROTEIN"/>
    <property type="match status" value="1"/>
</dbReference>
<dbReference type="PRINTS" id="PR00419">
    <property type="entry name" value="ADXRDTASE"/>
</dbReference>
<dbReference type="Pfam" id="PF14691">
    <property type="entry name" value="Fer4_20"/>
    <property type="match status" value="1"/>
</dbReference>
<gene>
    <name evidence="3" type="ORF">B1B_18865</name>
</gene>
<feature type="region of interest" description="Disordered" evidence="1">
    <location>
        <begin position="242"/>
        <end position="277"/>
    </location>
</feature>
<proteinExistence type="predicted"/>
<dbReference type="InterPro" id="IPR028261">
    <property type="entry name" value="DPD_II"/>
</dbReference>
<feature type="non-terminal residue" evidence="3">
    <location>
        <position position="277"/>
    </location>
</feature>
<accession>T0ZI90</accession>
<dbReference type="InterPro" id="IPR051394">
    <property type="entry name" value="Glutamate_Synthase"/>
</dbReference>
<dbReference type="SUPFAM" id="SSF51971">
    <property type="entry name" value="Nucleotide-binding domain"/>
    <property type="match status" value="1"/>
</dbReference>
<comment type="caution">
    <text evidence="3">The sequence shown here is derived from an EMBL/GenBank/DDBJ whole genome shotgun (WGS) entry which is preliminary data.</text>
</comment>
<reference evidence="3" key="1">
    <citation type="submission" date="2013-08" db="EMBL/GenBank/DDBJ databases">
        <authorList>
            <person name="Mendez C."/>
            <person name="Richter M."/>
            <person name="Ferrer M."/>
            <person name="Sanchez J."/>
        </authorList>
    </citation>
    <scope>NUCLEOTIDE SEQUENCE</scope>
</reference>
<dbReference type="SUPFAM" id="SSF46548">
    <property type="entry name" value="alpha-helical ferredoxin"/>
    <property type="match status" value="1"/>
</dbReference>
<evidence type="ECO:0000259" key="2">
    <source>
        <dbReference type="Pfam" id="PF14691"/>
    </source>
</evidence>
<dbReference type="Gene3D" id="1.10.1060.10">
    <property type="entry name" value="Alpha-helical ferredoxin"/>
    <property type="match status" value="1"/>
</dbReference>
<dbReference type="InterPro" id="IPR036188">
    <property type="entry name" value="FAD/NAD-bd_sf"/>
</dbReference>
<reference evidence="3" key="2">
    <citation type="journal article" date="2014" name="ISME J.">
        <title>Microbial stratification in low pH oxic and suboxic macroscopic growths along an acid mine drainage.</title>
        <authorList>
            <person name="Mendez-Garcia C."/>
            <person name="Mesa V."/>
            <person name="Sprenger R.R."/>
            <person name="Richter M."/>
            <person name="Diez M.S."/>
            <person name="Solano J."/>
            <person name="Bargiela R."/>
            <person name="Golyshina O.V."/>
            <person name="Manteca A."/>
            <person name="Ramos J.L."/>
            <person name="Gallego J.R."/>
            <person name="Llorente I."/>
            <person name="Martins Dos Santos V.A."/>
            <person name="Jensen O.N."/>
            <person name="Pelaez A.I."/>
            <person name="Sanchez J."/>
            <person name="Ferrer M."/>
        </authorList>
    </citation>
    <scope>NUCLEOTIDE SEQUENCE</scope>
</reference>
<dbReference type="Gene3D" id="3.50.50.60">
    <property type="entry name" value="FAD/NAD(P)-binding domain"/>
    <property type="match status" value="1"/>
</dbReference>
<protein>
    <submittedName>
        <fullName evidence="3">Glutamate synthase (NADPH) small subunit</fullName>
    </submittedName>
</protein>
<sequence>MTLDVGSSRANHTGSWRVERPVYVDRLPPCNDACPAGENIQGWLYHAESGDYESAWRALVQENPLPAVMGRVCFHPCETACNRVRVDDAVGINAVERFLGDLAIERGWSLPEPGVDTAKRVLVVGAGPAGLSATYHLRRLGHGVHLVDSSRQLGGMMRYGIPAYRLPRPVLDAEIARIVAMGVEVELDRVVDDVERARDEGGFDAVFLAVGAQIGRRVSIPAGDSSRIVDAVTFLHQVADDDPPLLGAPGGGRTGVATPPSTPRAPRGAWAPPTRSR</sequence>
<name>T0ZI90_9ZZZZ</name>
<evidence type="ECO:0000313" key="3">
    <source>
        <dbReference type="EMBL" id="EQD28444.1"/>
    </source>
</evidence>
<evidence type="ECO:0000256" key="1">
    <source>
        <dbReference type="SAM" id="MobiDB-lite"/>
    </source>
</evidence>
<dbReference type="Pfam" id="PF13450">
    <property type="entry name" value="NAD_binding_8"/>
    <property type="match status" value="1"/>
</dbReference>
<organism evidence="3">
    <name type="scientific">mine drainage metagenome</name>
    <dbReference type="NCBI Taxonomy" id="410659"/>
    <lineage>
        <taxon>unclassified sequences</taxon>
        <taxon>metagenomes</taxon>
        <taxon>ecological metagenomes</taxon>
    </lineage>
</organism>
<dbReference type="PANTHER" id="PTHR43100">
    <property type="entry name" value="GLUTAMATE SYNTHASE [NADPH] SMALL CHAIN"/>
    <property type="match status" value="1"/>
</dbReference>
<dbReference type="GO" id="GO:0051536">
    <property type="term" value="F:iron-sulfur cluster binding"/>
    <property type="evidence" value="ECO:0007669"/>
    <property type="project" value="InterPro"/>
</dbReference>
<dbReference type="AlphaFoldDB" id="T0ZI90"/>
<feature type="domain" description="Dihydroprymidine dehydrogenase" evidence="2">
    <location>
        <begin position="28"/>
        <end position="107"/>
    </location>
</feature>
<dbReference type="InterPro" id="IPR009051">
    <property type="entry name" value="Helical_ferredxn"/>
</dbReference>